<dbReference type="InParanoid" id="A0A5F7ZTP9"/>
<evidence type="ECO:0000313" key="1">
    <source>
        <dbReference type="Ensembl" id="ENSMMUP00000069029.1"/>
    </source>
</evidence>
<dbReference type="Ensembl" id="ENSMMUT00000098865.1">
    <property type="protein sequence ID" value="ENSMMUP00000069029.1"/>
    <property type="gene ID" value="ENSMMUG00000051391.1"/>
</dbReference>
<dbReference type="GeneTree" id="ENSGT01120000271815"/>
<keyword evidence="2" id="KW-1185">Reference proteome</keyword>
<dbReference type="PRINTS" id="PR02045">
    <property type="entry name" value="F138DOMAIN"/>
</dbReference>
<proteinExistence type="predicted"/>
<dbReference type="PANTHER" id="PTHR12138">
    <property type="entry name" value="PRIMATE-EXPANDED PROTEIN FAMILY"/>
    <property type="match status" value="1"/>
</dbReference>
<reference evidence="1" key="3">
    <citation type="submission" date="2025-08" db="UniProtKB">
        <authorList>
            <consortium name="Ensembl"/>
        </authorList>
    </citation>
    <scope>IDENTIFICATION</scope>
    <source>
        <strain evidence="1">17573</strain>
    </source>
</reference>
<protein>
    <submittedName>
        <fullName evidence="1">Uncharacterized protein</fullName>
    </submittedName>
</protein>
<evidence type="ECO:0000313" key="2">
    <source>
        <dbReference type="Proteomes" id="UP000006718"/>
    </source>
</evidence>
<reference evidence="1" key="2">
    <citation type="submission" date="2019-01" db="EMBL/GenBank/DDBJ databases">
        <authorList>
            <person name="Graves T."/>
            <person name="Eichler E.E."/>
            <person name="Wilson R.K."/>
        </authorList>
    </citation>
    <scope>NUCLEOTIDE SEQUENCE [LARGE SCALE GENOMIC DNA]</scope>
    <source>
        <strain evidence="1">17573</strain>
    </source>
</reference>
<organism evidence="1 2">
    <name type="scientific">Macaca mulatta</name>
    <name type="common">Rhesus macaque</name>
    <dbReference type="NCBI Taxonomy" id="9544"/>
    <lineage>
        <taxon>Eukaryota</taxon>
        <taxon>Metazoa</taxon>
        <taxon>Chordata</taxon>
        <taxon>Craniata</taxon>
        <taxon>Vertebrata</taxon>
        <taxon>Euteleostomi</taxon>
        <taxon>Mammalia</taxon>
        <taxon>Eutheria</taxon>
        <taxon>Euarchontoglires</taxon>
        <taxon>Primates</taxon>
        <taxon>Haplorrhini</taxon>
        <taxon>Catarrhini</taxon>
        <taxon>Cercopithecidae</taxon>
        <taxon>Cercopithecinae</taxon>
        <taxon>Macaca</taxon>
    </lineage>
</organism>
<dbReference type="VEuPathDB" id="HostDB:ENSMMUG00000051391"/>
<dbReference type="Bgee" id="ENSMMUG00000051391">
    <property type="expression patterns" value="Expressed in spermatid and 4 other cell types or tissues"/>
</dbReference>
<sequence length="126" mass="14340">STHLNLPKCWDYRCVPLCRTFFFFFFLRRGLALSHRLECKIFTHCNFCLLGSRQPPTSASQVAGVTGTHHYAQLTFVFFVEMRSHYAAQAGLKLLHSTNLPALASQSARIIGVRHHAHPTMFTCLM</sequence>
<reference evidence="1" key="4">
    <citation type="submission" date="2025-09" db="UniProtKB">
        <authorList>
            <consortium name="Ensembl"/>
        </authorList>
    </citation>
    <scope>IDENTIFICATION</scope>
    <source>
        <strain evidence="1">17573</strain>
    </source>
</reference>
<accession>A0A5F7ZTP9</accession>
<name>A0A5F7ZTP9_MACMU</name>
<dbReference type="Proteomes" id="UP000006718">
    <property type="component" value="Chromosome 7"/>
</dbReference>
<reference evidence="2" key="1">
    <citation type="journal article" date="2007" name="Science">
        <title>Evolutionary and biomedical insights from the rhesus macaque genome.</title>
        <authorList>
            <person name="Gibbs R.A."/>
            <person name="Rogers J."/>
            <person name="Katze M.G."/>
            <person name="Bumgarner R."/>
            <person name="Weinstock G.M."/>
            <person name="Mardis E.R."/>
            <person name="Remington K.A."/>
            <person name="Strausberg R.L."/>
            <person name="Venter J.C."/>
            <person name="Wilson R.K."/>
            <person name="Batzer M.A."/>
            <person name="Bustamante C.D."/>
            <person name="Eichler E.E."/>
            <person name="Hahn M.W."/>
            <person name="Hardison R.C."/>
            <person name="Makova K.D."/>
            <person name="Miller W."/>
            <person name="Milosavljevic A."/>
            <person name="Palermo R.E."/>
            <person name="Siepel A."/>
            <person name="Sikela J.M."/>
            <person name="Attaway T."/>
            <person name="Bell S."/>
            <person name="Bernard K.E."/>
            <person name="Buhay C.J."/>
            <person name="Chandrabose M.N."/>
            <person name="Dao M."/>
            <person name="Davis C."/>
            <person name="Delehaunty K.D."/>
            <person name="Ding Y."/>
            <person name="Dinh H.H."/>
            <person name="Dugan-Rocha S."/>
            <person name="Fulton L.A."/>
            <person name="Gabisi R.A."/>
            <person name="Garner T.T."/>
            <person name="Godfrey J."/>
            <person name="Hawes A.C."/>
            <person name="Hernandez J."/>
            <person name="Hines S."/>
            <person name="Holder M."/>
            <person name="Hume J."/>
            <person name="Jhangiani S.N."/>
            <person name="Joshi V."/>
            <person name="Khan Z.M."/>
            <person name="Kirkness E.F."/>
            <person name="Cree A."/>
            <person name="Fowler R.G."/>
            <person name="Lee S."/>
            <person name="Lewis L.R."/>
            <person name="Li Z."/>
            <person name="Liu Y.-S."/>
            <person name="Moore S.M."/>
            <person name="Muzny D."/>
            <person name="Nazareth L.V."/>
            <person name="Ngo D.N."/>
            <person name="Okwuonu G.O."/>
            <person name="Pai G."/>
            <person name="Parker D."/>
            <person name="Paul H.A."/>
            <person name="Pfannkoch C."/>
            <person name="Pohl C.S."/>
            <person name="Rogers Y.-H.C."/>
            <person name="Ruiz S.J."/>
            <person name="Sabo A."/>
            <person name="Santibanez J."/>
            <person name="Schneider B.W."/>
            <person name="Smith S.M."/>
            <person name="Sodergren E."/>
            <person name="Svatek A.F."/>
            <person name="Utterback T.R."/>
            <person name="Vattathil S."/>
            <person name="Warren W."/>
            <person name="White C.S."/>
            <person name="Chinwalla A.T."/>
            <person name="Feng Y."/>
            <person name="Halpern A.L."/>
            <person name="Hillier L.W."/>
            <person name="Huang X."/>
            <person name="Minx P."/>
            <person name="Nelson J.O."/>
            <person name="Pepin K.H."/>
            <person name="Qin X."/>
            <person name="Sutton G.G."/>
            <person name="Venter E."/>
            <person name="Walenz B.P."/>
            <person name="Wallis J.W."/>
            <person name="Worley K.C."/>
            <person name="Yang S.-P."/>
            <person name="Jones S.M."/>
            <person name="Marra M.A."/>
            <person name="Rocchi M."/>
            <person name="Schein J.E."/>
            <person name="Baertsch R."/>
            <person name="Clarke L."/>
            <person name="Csuros M."/>
            <person name="Glasscock J."/>
            <person name="Harris R.A."/>
            <person name="Havlak P."/>
            <person name="Jackson A.R."/>
            <person name="Jiang H."/>
            <person name="Liu Y."/>
            <person name="Messina D.N."/>
            <person name="Shen Y."/>
            <person name="Song H.X.-Z."/>
            <person name="Wylie T."/>
            <person name="Zhang L."/>
            <person name="Birney E."/>
            <person name="Han K."/>
            <person name="Konkel M.K."/>
            <person name="Lee J."/>
            <person name="Smit A.F.A."/>
            <person name="Ullmer B."/>
            <person name="Wang H."/>
            <person name="Xing J."/>
            <person name="Burhans R."/>
            <person name="Cheng Z."/>
            <person name="Karro J.E."/>
            <person name="Ma J."/>
            <person name="Raney B."/>
            <person name="She X."/>
            <person name="Cox M.J."/>
            <person name="Demuth J.P."/>
            <person name="Dumas L.J."/>
            <person name="Han S.-G."/>
            <person name="Hopkins J."/>
            <person name="Karimpour-Fard A."/>
            <person name="Kim Y.H."/>
            <person name="Pollack J.R."/>
            <person name="Vinar T."/>
            <person name="Addo-Quaye C."/>
            <person name="Degenhardt J."/>
            <person name="Denby A."/>
            <person name="Hubisz M.J."/>
            <person name="Indap A."/>
            <person name="Kosiol C."/>
            <person name="Lahn B.T."/>
            <person name="Lawson H.A."/>
            <person name="Marklein A."/>
            <person name="Nielsen R."/>
            <person name="Vallender E.J."/>
            <person name="Clark A.G."/>
            <person name="Ferguson B."/>
            <person name="Hernandez R.D."/>
            <person name="Hirani K."/>
            <person name="Kehrer-Sawatzki H."/>
            <person name="Kolb J."/>
            <person name="Patil S."/>
            <person name="Pu L.-L."/>
            <person name="Ren Y."/>
            <person name="Smith D.G."/>
            <person name="Wheeler D.A."/>
            <person name="Schenck I."/>
            <person name="Ball E.V."/>
            <person name="Chen R."/>
            <person name="Cooper D.N."/>
            <person name="Giardine B."/>
            <person name="Hsu F."/>
            <person name="Kent W.J."/>
            <person name="Lesk A."/>
            <person name="Nelson D.L."/>
            <person name="O'brien W.E."/>
            <person name="Pruefer K."/>
            <person name="Stenson P.D."/>
            <person name="Wallace J.C."/>
            <person name="Ke H."/>
            <person name="Liu X.-M."/>
            <person name="Wang P."/>
            <person name="Xiang A.P."/>
            <person name="Yang F."/>
            <person name="Barber G.P."/>
            <person name="Haussler D."/>
            <person name="Karolchik D."/>
            <person name="Kern A.D."/>
            <person name="Kuhn R.M."/>
            <person name="Smith K.E."/>
            <person name="Zwieg A.S."/>
        </authorList>
    </citation>
    <scope>NUCLEOTIDE SEQUENCE [LARGE SCALE GENOMIC DNA]</scope>
    <source>
        <strain evidence="2">17573</strain>
    </source>
</reference>
<dbReference type="PANTHER" id="PTHR12138:SF75">
    <property type="entry name" value="SECRETED PROTEIN"/>
    <property type="match status" value="1"/>
</dbReference>
<dbReference type="AlphaFoldDB" id="A0A5F7ZTP9"/>